<dbReference type="AlphaFoldDB" id="A0A3B0TS40"/>
<accession>A0A3B0TS40</accession>
<reference evidence="1" key="1">
    <citation type="submission" date="2018-06" db="EMBL/GenBank/DDBJ databases">
        <authorList>
            <person name="Zhirakovskaya E."/>
        </authorList>
    </citation>
    <scope>NUCLEOTIDE SEQUENCE</scope>
</reference>
<sequence length="72" mass="8139">MIEETTSEWAQHSLPYGRTITLKNVVHESGMQMLRLTIREGRRFTIIDLDNDSAHKLADDLAGWADKAPLSS</sequence>
<protein>
    <submittedName>
        <fullName evidence="1">Uncharacterized protein</fullName>
    </submittedName>
</protein>
<dbReference type="InterPro" id="IPR054240">
    <property type="entry name" value="DUF6967"/>
</dbReference>
<proteinExistence type="predicted"/>
<dbReference type="EMBL" id="UOEO01000097">
    <property type="protein sequence ID" value="VAW19003.1"/>
    <property type="molecule type" value="Genomic_DNA"/>
</dbReference>
<organism evidence="1">
    <name type="scientific">hydrothermal vent metagenome</name>
    <dbReference type="NCBI Taxonomy" id="652676"/>
    <lineage>
        <taxon>unclassified sequences</taxon>
        <taxon>metagenomes</taxon>
        <taxon>ecological metagenomes</taxon>
    </lineage>
</organism>
<dbReference type="Pfam" id="PF22295">
    <property type="entry name" value="DUF6967"/>
    <property type="match status" value="1"/>
</dbReference>
<evidence type="ECO:0000313" key="1">
    <source>
        <dbReference type="EMBL" id="VAW19003.1"/>
    </source>
</evidence>
<name>A0A3B0TS40_9ZZZZ</name>
<gene>
    <name evidence="1" type="ORF">MNBD_ALPHA12-105</name>
</gene>